<dbReference type="SUPFAM" id="SSF56112">
    <property type="entry name" value="Protein kinase-like (PK-like)"/>
    <property type="match status" value="1"/>
</dbReference>
<keyword evidence="5" id="KW-1185">Reference proteome</keyword>
<dbReference type="STRING" id="1257118.L8H8Y2"/>
<comment type="similarity">
    <text evidence="1">Belongs to the protein kinase superfamily. ADCK protein kinase family.</text>
</comment>
<feature type="domain" description="ABC1 atypical kinase-like" evidence="3">
    <location>
        <begin position="195"/>
        <end position="470"/>
    </location>
</feature>
<name>L8H8Y2_ACACF</name>
<proteinExistence type="inferred from homology"/>
<dbReference type="OMA" id="LTSEWIH"/>
<protein>
    <submittedName>
        <fullName evidence="4">ABC1 domain containing protein</fullName>
    </submittedName>
</protein>
<dbReference type="AlphaFoldDB" id="L8H8Y2"/>
<dbReference type="PANTHER" id="PTHR43173">
    <property type="entry name" value="ABC1 FAMILY PROTEIN"/>
    <property type="match status" value="1"/>
</dbReference>
<gene>
    <name evidence="4" type="ORF">ACA1_278920</name>
</gene>
<evidence type="ECO:0000256" key="2">
    <source>
        <dbReference type="SAM" id="MobiDB-lite"/>
    </source>
</evidence>
<dbReference type="EMBL" id="KB007908">
    <property type="protein sequence ID" value="ELR20921.1"/>
    <property type="molecule type" value="Genomic_DNA"/>
</dbReference>
<feature type="region of interest" description="Disordered" evidence="2">
    <location>
        <begin position="1"/>
        <end position="36"/>
    </location>
</feature>
<evidence type="ECO:0000313" key="4">
    <source>
        <dbReference type="EMBL" id="ELR20921.1"/>
    </source>
</evidence>
<feature type="compositionally biased region" description="Polar residues" evidence="2">
    <location>
        <begin position="27"/>
        <end position="36"/>
    </location>
</feature>
<dbReference type="Proteomes" id="UP000011083">
    <property type="component" value="Unassembled WGS sequence"/>
</dbReference>
<dbReference type="Pfam" id="PF03109">
    <property type="entry name" value="ABC1"/>
    <property type="match status" value="1"/>
</dbReference>
<organism evidence="4 5">
    <name type="scientific">Acanthamoeba castellanii (strain ATCC 30010 / Neff)</name>
    <dbReference type="NCBI Taxonomy" id="1257118"/>
    <lineage>
        <taxon>Eukaryota</taxon>
        <taxon>Amoebozoa</taxon>
        <taxon>Discosea</taxon>
        <taxon>Longamoebia</taxon>
        <taxon>Centramoebida</taxon>
        <taxon>Acanthamoebidae</taxon>
        <taxon>Acanthamoeba</taxon>
    </lineage>
</organism>
<dbReference type="InterPro" id="IPR011009">
    <property type="entry name" value="Kinase-like_dom_sf"/>
</dbReference>
<dbReference type="KEGG" id="acan:ACA1_278920"/>
<dbReference type="OrthoDB" id="427480at2759"/>
<evidence type="ECO:0000313" key="5">
    <source>
        <dbReference type="Proteomes" id="UP000011083"/>
    </source>
</evidence>
<dbReference type="InterPro" id="IPR004147">
    <property type="entry name" value="ABC1_dom"/>
</dbReference>
<accession>L8H8Y2</accession>
<dbReference type="CDD" id="cd13969">
    <property type="entry name" value="ADCK1-like"/>
    <property type="match status" value="1"/>
</dbReference>
<dbReference type="GeneID" id="14921793"/>
<dbReference type="VEuPathDB" id="AmoebaDB:ACA1_278920"/>
<evidence type="ECO:0000259" key="3">
    <source>
        <dbReference type="Pfam" id="PF03109"/>
    </source>
</evidence>
<dbReference type="InterPro" id="IPR051130">
    <property type="entry name" value="Mito_struct-func_regulator"/>
</dbReference>
<dbReference type="InterPro" id="IPR045307">
    <property type="entry name" value="ADCK1_dom"/>
</dbReference>
<dbReference type="PANTHER" id="PTHR43173:SF28">
    <property type="entry name" value="AARF DOMAIN CONTAINING KINASE 5"/>
    <property type="match status" value="1"/>
</dbReference>
<dbReference type="RefSeq" id="XP_004344664.1">
    <property type="nucleotide sequence ID" value="XM_004344614.1"/>
</dbReference>
<evidence type="ECO:0000256" key="1">
    <source>
        <dbReference type="ARBA" id="ARBA00009670"/>
    </source>
</evidence>
<sequence>MRRLHASSGVRTTLVHQSHHGGRCTVGQPTRLSSYSTQLPRGEASRLPRIQWGRLALRAGTVATLGGATWAGVADTDWEPRLLRQARWNANVVMRNTRALCTMATIAADYKYTWWRYNEETDPELFKEKTAEVHQRSADRMLWLCFQNKGLYIKVGQYLSTLHHAIPHEYLQTLKARLPFDAHCMALLCTECMVLQDHAPTMDYTIVQRIIEEDLGAKPEQLFREFDKIPLAAASLAQVHHAVAHDGRELAVKIQYPTLRDEFSGDMFTHWLVLNMADMLFDHFDLAWMHDELEQNLVKELDFENEARNSERCAHNFRGKTNIYVPKVEWPLTTKRVLTMEFIHGLKINDTNGLKKQGIDVKDAAGLAIEALAEQIYLHGFVHCDPHPGNIFVRWVDHGKVEQERHGGVWDALRSFVQLFWKRSETKSRELQVVLLDHGLYREMEEEVRINYCQLWKNLIIRDDDKVKEYCKKLGVDDDWDMFSLIVLMRPYNHSTLPGVQGLAQLDLERVRAEFQAKIKVMMTLMRQMPRELLLVFRNQNYLRALNKELGDPVNRFTIMARVAVKGISHVPDAVHIHSPNELVDTQLRQLDAHGLHEQWLLIKELRNKVSFELHLQLNEWIYWLAKVWFLLLGVSVEDELLDKEF</sequence>
<reference evidence="4 5" key="1">
    <citation type="journal article" date="2013" name="Genome Biol.">
        <title>Genome of Acanthamoeba castellanii highlights extensive lateral gene transfer and early evolution of tyrosine kinase signaling.</title>
        <authorList>
            <person name="Clarke M."/>
            <person name="Lohan A.J."/>
            <person name="Liu B."/>
            <person name="Lagkouvardos I."/>
            <person name="Roy S."/>
            <person name="Zafar N."/>
            <person name="Bertelli C."/>
            <person name="Schilde C."/>
            <person name="Kianianmomeni A."/>
            <person name="Burglin T.R."/>
            <person name="Frech C."/>
            <person name="Turcotte B."/>
            <person name="Kopec K.O."/>
            <person name="Synnott J.M."/>
            <person name="Choo C."/>
            <person name="Paponov I."/>
            <person name="Finkler A."/>
            <person name="Soon Heng Tan C."/>
            <person name="Hutchins A.P."/>
            <person name="Weinmeier T."/>
            <person name="Rattei T."/>
            <person name="Chu J.S."/>
            <person name="Gimenez G."/>
            <person name="Irimia M."/>
            <person name="Rigden D.J."/>
            <person name="Fitzpatrick D.A."/>
            <person name="Lorenzo-Morales J."/>
            <person name="Bateman A."/>
            <person name="Chiu C.H."/>
            <person name="Tang P."/>
            <person name="Hegemann P."/>
            <person name="Fromm H."/>
            <person name="Raoult D."/>
            <person name="Greub G."/>
            <person name="Miranda-Saavedra D."/>
            <person name="Chen N."/>
            <person name="Nash P."/>
            <person name="Ginger M.L."/>
            <person name="Horn M."/>
            <person name="Schaap P."/>
            <person name="Caler L."/>
            <person name="Loftus B."/>
        </authorList>
    </citation>
    <scope>NUCLEOTIDE SEQUENCE [LARGE SCALE GENOMIC DNA]</scope>
    <source>
        <strain evidence="4 5">Neff</strain>
    </source>
</reference>